<dbReference type="InterPro" id="IPR050300">
    <property type="entry name" value="GDXG_lipolytic_enzyme"/>
</dbReference>
<accession>A0AB37I4H2</accession>
<dbReference type="EMBL" id="CP072385">
    <property type="protein sequence ID" value="QUC11808.1"/>
    <property type="molecule type" value="Genomic_DNA"/>
</dbReference>
<dbReference type="PROSITE" id="PS51257">
    <property type="entry name" value="PROKAR_LIPOPROTEIN"/>
    <property type="match status" value="1"/>
</dbReference>
<evidence type="ECO:0000256" key="1">
    <source>
        <dbReference type="ARBA" id="ARBA00022801"/>
    </source>
</evidence>
<evidence type="ECO:0000256" key="2">
    <source>
        <dbReference type="SAM" id="MobiDB-lite"/>
    </source>
</evidence>
<dbReference type="InterPro" id="IPR029058">
    <property type="entry name" value="AB_hydrolase_fold"/>
</dbReference>
<name>A0AB37I4H2_9ACTN</name>
<proteinExistence type="predicted"/>
<keyword evidence="1 4" id="KW-0378">Hydrolase</keyword>
<dbReference type="AlphaFoldDB" id="A0AB37I4H2"/>
<sequence>MRSVLTRRELGLATGGTVAAVILAAVTSCSPASGTQPTENPGPRTAGSEGAVNGDTLIADVIGNPLLEDYGLFLFPITFKPPRPGDTLADVAGLLTWYSFVNTATTVDVISDLLQRRANGETVFYNIYTEAEKAADPSLEDTGLFIFPAQGVPEGTRPRVAVCSAGGGFAYVGSIHDSMPHALWLSRHGYTAFTLQYRPSLRNGCADLARAVSFIHSRADELGVDPACYSLWGGSAGARLAASLGSHGPSRFGGDDVPGPGTVVMQYTGFSEISGTEPPTYACVGTADGIAPWRAMQARTDAIAAAGTPSEFHAYDGLPHGFGLGIGTAAEGWIEDAAAFWQARIDAAGP</sequence>
<dbReference type="Proteomes" id="UP000677180">
    <property type="component" value="Chromosome"/>
</dbReference>
<feature type="region of interest" description="Disordered" evidence="2">
    <location>
        <begin position="31"/>
        <end position="50"/>
    </location>
</feature>
<reference evidence="4" key="1">
    <citation type="submission" date="2021-03" db="EMBL/GenBank/DDBJ databases">
        <title>Human Oral Microbial Genomes.</title>
        <authorList>
            <person name="Johnston C.D."/>
            <person name="Chen T."/>
            <person name="Dewhirst F.E."/>
        </authorList>
    </citation>
    <scope>NUCLEOTIDE SEQUENCE</scope>
    <source>
        <strain evidence="4">F0714</strain>
    </source>
</reference>
<protein>
    <submittedName>
        <fullName evidence="4">Alpha/beta hydrolase</fullName>
    </submittedName>
</protein>
<feature type="domain" description="BD-FAE-like" evidence="3">
    <location>
        <begin position="160"/>
        <end position="247"/>
    </location>
</feature>
<dbReference type="PANTHER" id="PTHR48081:SF6">
    <property type="entry name" value="PEPTIDASE S9 PROLYL OLIGOPEPTIDASE CATALYTIC DOMAIN-CONTAINING PROTEIN"/>
    <property type="match status" value="1"/>
</dbReference>
<dbReference type="PANTHER" id="PTHR48081">
    <property type="entry name" value="AB HYDROLASE SUPERFAMILY PROTEIN C4A8.06C"/>
    <property type="match status" value="1"/>
</dbReference>
<dbReference type="Pfam" id="PF20434">
    <property type="entry name" value="BD-FAE"/>
    <property type="match status" value="1"/>
</dbReference>
<dbReference type="SUPFAM" id="SSF53474">
    <property type="entry name" value="alpha/beta-Hydrolases"/>
    <property type="match status" value="1"/>
</dbReference>
<dbReference type="Gene3D" id="3.40.50.1820">
    <property type="entry name" value="alpha/beta hydrolase"/>
    <property type="match status" value="1"/>
</dbReference>
<evidence type="ECO:0000313" key="4">
    <source>
        <dbReference type="EMBL" id="QUC11808.1"/>
    </source>
</evidence>
<evidence type="ECO:0000259" key="3">
    <source>
        <dbReference type="Pfam" id="PF20434"/>
    </source>
</evidence>
<dbReference type="InterPro" id="IPR049492">
    <property type="entry name" value="BD-FAE-like_dom"/>
</dbReference>
<gene>
    <name evidence="4" type="ORF">J5A53_03685</name>
</gene>
<dbReference type="RefSeq" id="WP_197720261.1">
    <property type="nucleotide sequence ID" value="NZ_CAUVFX010000019.1"/>
</dbReference>
<organism evidence="4 5">
    <name type="scientific">Arachnia propionica</name>
    <dbReference type="NCBI Taxonomy" id="1750"/>
    <lineage>
        <taxon>Bacteria</taxon>
        <taxon>Bacillati</taxon>
        <taxon>Actinomycetota</taxon>
        <taxon>Actinomycetes</taxon>
        <taxon>Propionibacteriales</taxon>
        <taxon>Propionibacteriaceae</taxon>
        <taxon>Arachnia</taxon>
    </lineage>
</organism>
<dbReference type="GO" id="GO:0016787">
    <property type="term" value="F:hydrolase activity"/>
    <property type="evidence" value="ECO:0007669"/>
    <property type="project" value="UniProtKB-KW"/>
</dbReference>
<dbReference type="GeneID" id="64407812"/>
<evidence type="ECO:0000313" key="5">
    <source>
        <dbReference type="Proteomes" id="UP000677180"/>
    </source>
</evidence>